<dbReference type="Proteomes" id="UP000886602">
    <property type="component" value="Unassembled WGS sequence"/>
</dbReference>
<organism evidence="3 4">
    <name type="scientific">Candidatus Propionivibrio dominans</name>
    <dbReference type="NCBI Taxonomy" id="2954373"/>
    <lineage>
        <taxon>Bacteria</taxon>
        <taxon>Pseudomonadati</taxon>
        <taxon>Pseudomonadota</taxon>
        <taxon>Betaproteobacteria</taxon>
        <taxon>Rhodocyclales</taxon>
        <taxon>Rhodocyclaceae</taxon>
        <taxon>Propionivibrio</taxon>
    </lineage>
</organism>
<name>A0A9D7I8V8_9RHOO</name>
<comment type="caution">
    <text evidence="3">The sequence shown here is derived from an EMBL/GenBank/DDBJ whole genome shotgun (WGS) entry which is preliminary data.</text>
</comment>
<sequence>MSKPIRRSRTLTQQEMASRIGSSREMISRIFKDLVAGGYLTVTRQRIEIRRRLPTAW</sequence>
<protein>
    <submittedName>
        <fullName evidence="3">Winged helix-turn-helix domain-containing protein</fullName>
    </submittedName>
</protein>
<dbReference type="EMBL" id="JADJNC010000015">
    <property type="protein sequence ID" value="MBK7423512.1"/>
    <property type="molecule type" value="Genomic_DNA"/>
</dbReference>
<dbReference type="Pfam" id="PF13545">
    <property type="entry name" value="HTH_Crp_2"/>
    <property type="match status" value="1"/>
</dbReference>
<dbReference type="PROSITE" id="PS50943">
    <property type="entry name" value="HTH_CROC1"/>
    <property type="match status" value="1"/>
</dbReference>
<dbReference type="InterPro" id="IPR036390">
    <property type="entry name" value="WH_DNA-bd_sf"/>
</dbReference>
<dbReference type="InterPro" id="IPR036388">
    <property type="entry name" value="WH-like_DNA-bd_sf"/>
</dbReference>
<gene>
    <name evidence="3" type="ORF">IPJ48_10650</name>
</gene>
<dbReference type="GO" id="GO:0006355">
    <property type="term" value="P:regulation of DNA-templated transcription"/>
    <property type="evidence" value="ECO:0007669"/>
    <property type="project" value="InterPro"/>
</dbReference>
<feature type="domain" description="HTH crp-type" evidence="2">
    <location>
        <begin position="1"/>
        <end position="53"/>
    </location>
</feature>
<reference evidence="3" key="1">
    <citation type="submission" date="2020-10" db="EMBL/GenBank/DDBJ databases">
        <title>Connecting structure to function with the recovery of over 1000 high-quality activated sludge metagenome-assembled genomes encoding full-length rRNA genes using long-read sequencing.</title>
        <authorList>
            <person name="Singleton C.M."/>
            <person name="Petriglieri F."/>
            <person name="Kristensen J.M."/>
            <person name="Kirkegaard R.H."/>
            <person name="Michaelsen T.Y."/>
            <person name="Andersen M.H."/>
            <person name="Karst S.M."/>
            <person name="Dueholm M.S."/>
            <person name="Nielsen P.H."/>
            <person name="Albertsen M."/>
        </authorList>
    </citation>
    <scope>NUCLEOTIDE SEQUENCE</scope>
    <source>
        <strain evidence="3">EsbW_18-Q3-R4-48_MAXAC.044</strain>
    </source>
</reference>
<dbReference type="AlphaFoldDB" id="A0A9D7I8V8"/>
<dbReference type="GO" id="GO:0003677">
    <property type="term" value="F:DNA binding"/>
    <property type="evidence" value="ECO:0007669"/>
    <property type="project" value="InterPro"/>
</dbReference>
<feature type="domain" description="HTH cro/C1-type" evidence="1">
    <location>
        <begin position="5"/>
        <end position="33"/>
    </location>
</feature>
<proteinExistence type="predicted"/>
<dbReference type="SMART" id="SM00419">
    <property type="entry name" value="HTH_CRP"/>
    <property type="match status" value="1"/>
</dbReference>
<dbReference type="PROSITE" id="PS51063">
    <property type="entry name" value="HTH_CRP_2"/>
    <property type="match status" value="1"/>
</dbReference>
<evidence type="ECO:0000259" key="2">
    <source>
        <dbReference type="PROSITE" id="PS51063"/>
    </source>
</evidence>
<evidence type="ECO:0000313" key="4">
    <source>
        <dbReference type="Proteomes" id="UP000886602"/>
    </source>
</evidence>
<accession>A0A9D7I8V8</accession>
<evidence type="ECO:0000259" key="1">
    <source>
        <dbReference type="PROSITE" id="PS50943"/>
    </source>
</evidence>
<dbReference type="SUPFAM" id="SSF46785">
    <property type="entry name" value="Winged helix' DNA-binding domain"/>
    <property type="match status" value="1"/>
</dbReference>
<dbReference type="InterPro" id="IPR012318">
    <property type="entry name" value="HTH_CRP"/>
</dbReference>
<evidence type="ECO:0000313" key="3">
    <source>
        <dbReference type="EMBL" id="MBK7423512.1"/>
    </source>
</evidence>
<dbReference type="InterPro" id="IPR001387">
    <property type="entry name" value="Cro/C1-type_HTH"/>
</dbReference>
<dbReference type="Gene3D" id="1.10.10.10">
    <property type="entry name" value="Winged helix-like DNA-binding domain superfamily/Winged helix DNA-binding domain"/>
    <property type="match status" value="1"/>
</dbReference>